<feature type="binding site" evidence="10">
    <location>
        <position position="254"/>
    </location>
    <ligand>
        <name>D-glyceraldehyde 3-phosphate</name>
        <dbReference type="ChEBI" id="CHEBI:59776"/>
    </ligand>
</feature>
<dbReference type="NCBIfam" id="TIGR01534">
    <property type="entry name" value="GAPDH-I"/>
    <property type="match status" value="1"/>
</dbReference>
<dbReference type="FunFam" id="3.40.50.720:FF:000266">
    <property type="entry name" value="Glyceraldehyde-3-phosphate dehydrogenase"/>
    <property type="match status" value="1"/>
</dbReference>
<dbReference type="AlphaFoldDB" id="A0AAD6TYN4"/>
<feature type="binding site" evidence="11">
    <location>
        <position position="142"/>
    </location>
    <ligand>
        <name>NAD(+)</name>
        <dbReference type="ChEBI" id="CHEBI:57540"/>
    </ligand>
</feature>
<evidence type="ECO:0000256" key="11">
    <source>
        <dbReference type="PIRSR" id="PIRSR000149-3"/>
    </source>
</evidence>
<keyword evidence="8 14" id="KW-0324">Glycolysis</keyword>
<dbReference type="GO" id="GO:0050661">
    <property type="term" value="F:NADP binding"/>
    <property type="evidence" value="ECO:0007669"/>
    <property type="project" value="InterPro"/>
</dbReference>
<dbReference type="CDD" id="cd05214">
    <property type="entry name" value="GAPDH_I_N"/>
    <property type="match status" value="1"/>
</dbReference>
<accession>A0AAD6TYN4</accession>
<reference evidence="16" key="1">
    <citation type="submission" date="2023-03" db="EMBL/GenBank/DDBJ databases">
        <title>Massive genome expansion in bonnet fungi (Mycena s.s.) driven by repeated elements and novel gene families across ecological guilds.</title>
        <authorList>
            <consortium name="Lawrence Berkeley National Laboratory"/>
            <person name="Harder C.B."/>
            <person name="Miyauchi S."/>
            <person name="Viragh M."/>
            <person name="Kuo A."/>
            <person name="Thoen E."/>
            <person name="Andreopoulos B."/>
            <person name="Lu D."/>
            <person name="Skrede I."/>
            <person name="Drula E."/>
            <person name="Henrissat B."/>
            <person name="Morin E."/>
            <person name="Kohler A."/>
            <person name="Barry K."/>
            <person name="LaButti K."/>
            <person name="Morin E."/>
            <person name="Salamov A."/>
            <person name="Lipzen A."/>
            <person name="Mereny Z."/>
            <person name="Hegedus B."/>
            <person name="Baldrian P."/>
            <person name="Stursova M."/>
            <person name="Weitz H."/>
            <person name="Taylor A."/>
            <person name="Grigoriev I.V."/>
            <person name="Nagy L.G."/>
            <person name="Martin F."/>
            <person name="Kauserud H."/>
        </authorList>
    </citation>
    <scope>NUCLEOTIDE SEQUENCE</scope>
    <source>
        <strain evidence="16">CBHHK173m</strain>
    </source>
</reference>
<dbReference type="GO" id="GO:0005829">
    <property type="term" value="C:cytosol"/>
    <property type="evidence" value="ECO:0007669"/>
    <property type="project" value="TreeGrafter"/>
</dbReference>
<evidence type="ECO:0000256" key="9">
    <source>
        <dbReference type="PIRSR" id="PIRSR000149-1"/>
    </source>
</evidence>
<dbReference type="FunFam" id="3.30.360.10:FF:000001">
    <property type="entry name" value="Glyceraldehyde-3-phosphate dehydrogenase"/>
    <property type="match status" value="1"/>
</dbReference>
<dbReference type="Pfam" id="PF00044">
    <property type="entry name" value="Gp_dh_N"/>
    <property type="match status" value="1"/>
</dbReference>
<dbReference type="GO" id="GO:0051287">
    <property type="term" value="F:NAD binding"/>
    <property type="evidence" value="ECO:0007669"/>
    <property type="project" value="UniProtKB-UniRule"/>
</dbReference>
<comment type="catalytic activity">
    <reaction evidence="14">
        <text>D-glyceraldehyde 3-phosphate + phosphate + NAD(+) = (2R)-3-phospho-glyceroyl phosphate + NADH + H(+)</text>
        <dbReference type="Rhea" id="RHEA:10300"/>
        <dbReference type="ChEBI" id="CHEBI:15378"/>
        <dbReference type="ChEBI" id="CHEBI:43474"/>
        <dbReference type="ChEBI" id="CHEBI:57540"/>
        <dbReference type="ChEBI" id="CHEBI:57604"/>
        <dbReference type="ChEBI" id="CHEBI:57945"/>
        <dbReference type="ChEBI" id="CHEBI:59776"/>
        <dbReference type="EC" id="1.2.1.12"/>
    </reaction>
</comment>
<feature type="binding site" evidence="10">
    <location>
        <begin position="231"/>
        <end position="232"/>
    </location>
    <ligand>
        <name>D-glyceraldehyde 3-phosphate</name>
        <dbReference type="ChEBI" id="CHEBI:59776"/>
    </ligand>
</feature>
<dbReference type="Gene3D" id="3.40.50.720">
    <property type="entry name" value="NAD(P)-binding Rossmann-like Domain"/>
    <property type="match status" value="1"/>
</dbReference>
<dbReference type="InterPro" id="IPR006424">
    <property type="entry name" value="Glyceraldehyde-3-P_DH_1"/>
</dbReference>
<dbReference type="GO" id="GO:0006006">
    <property type="term" value="P:glucose metabolic process"/>
    <property type="evidence" value="ECO:0007669"/>
    <property type="project" value="InterPro"/>
</dbReference>
<keyword evidence="6 14" id="KW-0560">Oxidoreductase</keyword>
<organism evidence="16 17">
    <name type="scientific">Mycena belliarum</name>
    <dbReference type="NCBI Taxonomy" id="1033014"/>
    <lineage>
        <taxon>Eukaryota</taxon>
        <taxon>Fungi</taxon>
        <taxon>Dikarya</taxon>
        <taxon>Basidiomycota</taxon>
        <taxon>Agaricomycotina</taxon>
        <taxon>Agaricomycetes</taxon>
        <taxon>Agaricomycetidae</taxon>
        <taxon>Agaricales</taxon>
        <taxon>Marasmiineae</taxon>
        <taxon>Mycenaceae</taxon>
        <taxon>Mycena</taxon>
    </lineage>
</organism>
<name>A0AAD6TYN4_9AGAR</name>
<dbReference type="Pfam" id="PF02800">
    <property type="entry name" value="Gp_dh_C"/>
    <property type="match status" value="1"/>
</dbReference>
<gene>
    <name evidence="16" type="ORF">B0H15DRAFT_953743</name>
</gene>
<comment type="subunit">
    <text evidence="4 14">Homotetramer.</text>
</comment>
<evidence type="ECO:0000256" key="1">
    <source>
        <dbReference type="ARBA" id="ARBA00004496"/>
    </source>
</evidence>
<dbReference type="EMBL" id="JARJCN010000057">
    <property type="protein sequence ID" value="KAJ7079958.1"/>
    <property type="molecule type" value="Genomic_DNA"/>
</dbReference>
<dbReference type="Gene3D" id="3.30.360.10">
    <property type="entry name" value="Dihydrodipicolinate Reductase, domain 2"/>
    <property type="match status" value="1"/>
</dbReference>
<dbReference type="SMART" id="SM00846">
    <property type="entry name" value="Gp_dh_N"/>
    <property type="match status" value="1"/>
</dbReference>
<comment type="subcellular location">
    <subcellularLocation>
        <location evidence="1">Cytoplasm</location>
    </subcellularLocation>
</comment>
<evidence type="ECO:0000259" key="15">
    <source>
        <dbReference type="SMART" id="SM00846"/>
    </source>
</evidence>
<dbReference type="InterPro" id="IPR020830">
    <property type="entry name" value="GlycerAld_3-P_DH_AS"/>
</dbReference>
<feature type="binding site" evidence="11">
    <location>
        <position position="336"/>
    </location>
    <ligand>
        <name>NAD(+)</name>
        <dbReference type="ChEBI" id="CHEBI:57540"/>
    </ligand>
</feature>
<comment type="caution">
    <text evidence="16">The sequence shown here is derived from an EMBL/GenBank/DDBJ whole genome shotgun (WGS) entry which is preliminary data.</text>
</comment>
<dbReference type="SUPFAM" id="SSF51735">
    <property type="entry name" value="NAD(P)-binding Rossmann-fold domains"/>
    <property type="match status" value="1"/>
</dbReference>
<feature type="domain" description="Glyceraldehyde 3-phosphate dehydrogenase NAD(P) binding" evidence="15">
    <location>
        <begin position="9"/>
        <end position="172"/>
    </location>
</feature>
<dbReference type="PRINTS" id="PR00078">
    <property type="entry name" value="G3PDHDRGNASE"/>
</dbReference>
<proteinExistence type="inferred from homology"/>
<evidence type="ECO:0000256" key="3">
    <source>
        <dbReference type="ARBA" id="ARBA00007406"/>
    </source>
</evidence>
<evidence type="ECO:0000256" key="8">
    <source>
        <dbReference type="ARBA" id="ARBA00023152"/>
    </source>
</evidence>
<comment type="pathway">
    <text evidence="2 14">Carbohydrate degradation; glycolysis; pyruvate from D-glyceraldehyde 3-phosphate: step 1/5.</text>
</comment>
<dbReference type="SUPFAM" id="SSF55347">
    <property type="entry name" value="Glyceraldehyde-3-phosphate dehydrogenase-like, C-terminal domain"/>
    <property type="match status" value="1"/>
</dbReference>
<feature type="binding site" evidence="11">
    <location>
        <position position="55"/>
    </location>
    <ligand>
        <name>NAD(+)</name>
        <dbReference type="ChEBI" id="CHEBI:57540"/>
    </ligand>
</feature>
<comment type="similarity">
    <text evidence="3 13">Belongs to the glyceraldehyde-3-phosphate dehydrogenase family.</text>
</comment>
<dbReference type="PROSITE" id="PS00071">
    <property type="entry name" value="GAPDH"/>
    <property type="match status" value="1"/>
</dbReference>
<keyword evidence="7 11" id="KW-0520">NAD</keyword>
<dbReference type="PIRSF" id="PIRSF000149">
    <property type="entry name" value="GAP_DH"/>
    <property type="match status" value="1"/>
</dbReference>
<keyword evidence="5" id="KW-0963">Cytoplasm</keyword>
<evidence type="ECO:0000313" key="16">
    <source>
        <dbReference type="EMBL" id="KAJ7079958.1"/>
    </source>
</evidence>
<dbReference type="GO" id="GO:0004365">
    <property type="term" value="F:glyceraldehyde-3-phosphate dehydrogenase (NAD+) (phosphorylating) activity"/>
    <property type="evidence" value="ECO:0007669"/>
    <property type="project" value="UniProtKB-UniRule"/>
</dbReference>
<evidence type="ECO:0000256" key="2">
    <source>
        <dbReference type="ARBA" id="ARBA00004869"/>
    </source>
</evidence>
<dbReference type="PANTHER" id="PTHR10836">
    <property type="entry name" value="GLYCERALDEHYDE 3-PHOSPHATE DEHYDROGENASE"/>
    <property type="match status" value="1"/>
</dbReference>
<dbReference type="InterPro" id="IPR020831">
    <property type="entry name" value="GlycerAld/Erythrose_P_DH"/>
</dbReference>
<keyword evidence="11" id="KW-0547">Nucleotide-binding</keyword>
<evidence type="ECO:0000256" key="5">
    <source>
        <dbReference type="ARBA" id="ARBA00022490"/>
    </source>
</evidence>
<evidence type="ECO:0000256" key="10">
    <source>
        <dbReference type="PIRSR" id="PIRSR000149-2"/>
    </source>
</evidence>
<keyword evidence="17" id="KW-1185">Reference proteome</keyword>
<evidence type="ECO:0000256" key="13">
    <source>
        <dbReference type="RuleBase" id="RU000397"/>
    </source>
</evidence>
<dbReference type="CDD" id="cd18126">
    <property type="entry name" value="GAPDH_I_C"/>
    <property type="match status" value="1"/>
</dbReference>
<dbReference type="InterPro" id="IPR020828">
    <property type="entry name" value="GlycerAld_3-P_DH_NAD(P)-bd"/>
</dbReference>
<dbReference type="PANTHER" id="PTHR10836:SF76">
    <property type="entry name" value="GLYCERALDEHYDE-3-PHOSPHATE DEHYDROGENASE-RELATED"/>
    <property type="match status" value="1"/>
</dbReference>
<evidence type="ECO:0000256" key="4">
    <source>
        <dbReference type="ARBA" id="ARBA00011881"/>
    </source>
</evidence>
<dbReference type="GO" id="GO:0006096">
    <property type="term" value="P:glycolytic process"/>
    <property type="evidence" value="ECO:0007669"/>
    <property type="project" value="UniProtKB-KW"/>
</dbReference>
<dbReference type="InterPro" id="IPR036291">
    <property type="entry name" value="NAD(P)-bd_dom_sf"/>
</dbReference>
<evidence type="ECO:0000256" key="14">
    <source>
        <dbReference type="RuleBase" id="RU361160"/>
    </source>
</evidence>
<feature type="active site" description="Nucleophile" evidence="9">
    <location>
        <position position="172"/>
    </location>
</feature>
<feature type="site" description="Activates thiol group during catalysis" evidence="12">
    <location>
        <position position="199"/>
    </location>
</feature>
<evidence type="ECO:0000313" key="17">
    <source>
        <dbReference type="Proteomes" id="UP001222325"/>
    </source>
</evidence>
<sequence length="357" mass="38256">MVRLNSPVVKVGINGYIFTSFLGGIIELIGCGRIGRIVFRNALEVEGIEVVAVNDPFIDLEYMVYMFKYDSVHGRFSGTVEAKDGKLIINGKPVVVFGEKDPAAIQWGQVGADYVVESTGVFTTVDKASAHLKGGAKKVIISAPSADAPMFVCGVNLESYDSKYTVISNASCTTNCLAPLAKIIHDKFGIVEGLMSTIHATTATQKTVDGPSNKDWRGGRSVNGNIIPSSTGAAKAVGKVIPSLNGKLTGLSFRVPTLDVSVVDLVVRLEKSATYDEIKAAVKEAAAGPYKGIVEYTEDAVVSTDFIGHTASSIFDASAGIALNKNFVKLISWYDNEWSYSRRVCDLLLYVAKKDGY</sequence>
<dbReference type="Proteomes" id="UP001222325">
    <property type="component" value="Unassembled WGS sequence"/>
</dbReference>
<dbReference type="EC" id="1.2.1.12" evidence="14"/>
<feature type="binding site" evidence="10">
    <location>
        <position position="202"/>
    </location>
    <ligand>
        <name>D-glyceraldehyde 3-phosphate</name>
        <dbReference type="ChEBI" id="CHEBI:59776"/>
    </ligand>
</feature>
<evidence type="ECO:0000256" key="12">
    <source>
        <dbReference type="PIRSR" id="PIRSR000149-4"/>
    </source>
</evidence>
<dbReference type="InterPro" id="IPR020829">
    <property type="entry name" value="GlycerAld_3-P_DH_cat"/>
</dbReference>
<evidence type="ECO:0000256" key="6">
    <source>
        <dbReference type="ARBA" id="ARBA00023002"/>
    </source>
</evidence>
<evidence type="ECO:0000256" key="7">
    <source>
        <dbReference type="ARBA" id="ARBA00023027"/>
    </source>
</evidence>
<feature type="binding site" evidence="10">
    <location>
        <begin position="171"/>
        <end position="173"/>
    </location>
    <ligand>
        <name>D-glyceraldehyde 3-phosphate</name>
        <dbReference type="ChEBI" id="CHEBI:59776"/>
    </ligand>
</feature>
<feature type="binding site" evidence="11">
    <location>
        <begin position="33"/>
        <end position="34"/>
    </location>
    <ligand>
        <name>NAD(+)</name>
        <dbReference type="ChEBI" id="CHEBI:57540"/>
    </ligand>
</feature>
<protein>
    <recommendedName>
        <fullName evidence="14">Glyceraldehyde-3-phosphate dehydrogenase</fullName>
        <ecNumber evidence="14">1.2.1.12</ecNumber>
    </recommendedName>
</protein>